<evidence type="ECO:0000313" key="1">
    <source>
        <dbReference type="EnsemblMetazoa" id="GBRI027696-PA"/>
    </source>
</evidence>
<dbReference type="Proteomes" id="UP000091820">
    <property type="component" value="Unassembled WGS sequence"/>
</dbReference>
<keyword evidence="2" id="KW-1185">Reference proteome</keyword>
<evidence type="ECO:0000313" key="2">
    <source>
        <dbReference type="Proteomes" id="UP000091820"/>
    </source>
</evidence>
<dbReference type="VEuPathDB" id="VectorBase:GBRI027696"/>
<reference evidence="1" key="2">
    <citation type="submission" date="2020-05" db="UniProtKB">
        <authorList>
            <consortium name="EnsemblMetazoa"/>
        </authorList>
    </citation>
    <scope>IDENTIFICATION</scope>
    <source>
        <strain evidence="1">IAEA</strain>
    </source>
</reference>
<protein>
    <submittedName>
        <fullName evidence="1">Uncharacterized protein</fullName>
    </submittedName>
</protein>
<dbReference type="EnsemblMetazoa" id="GBRI027696-RA">
    <property type="protein sequence ID" value="GBRI027696-PA"/>
    <property type="gene ID" value="GBRI027696"/>
</dbReference>
<name>A0A1A9WQ03_9MUSC</name>
<dbReference type="AlphaFoldDB" id="A0A1A9WQ03"/>
<accession>A0A1A9WQ03</accession>
<reference evidence="2" key="1">
    <citation type="submission" date="2014-03" db="EMBL/GenBank/DDBJ databases">
        <authorList>
            <person name="Aksoy S."/>
            <person name="Warren W."/>
            <person name="Wilson R.K."/>
        </authorList>
    </citation>
    <scope>NUCLEOTIDE SEQUENCE [LARGE SCALE GENOMIC DNA]</scope>
    <source>
        <strain evidence="2">IAEA</strain>
    </source>
</reference>
<proteinExistence type="predicted"/>
<organism evidence="1 2">
    <name type="scientific">Glossina brevipalpis</name>
    <dbReference type="NCBI Taxonomy" id="37001"/>
    <lineage>
        <taxon>Eukaryota</taxon>
        <taxon>Metazoa</taxon>
        <taxon>Ecdysozoa</taxon>
        <taxon>Arthropoda</taxon>
        <taxon>Hexapoda</taxon>
        <taxon>Insecta</taxon>
        <taxon>Pterygota</taxon>
        <taxon>Neoptera</taxon>
        <taxon>Endopterygota</taxon>
        <taxon>Diptera</taxon>
        <taxon>Brachycera</taxon>
        <taxon>Muscomorpha</taxon>
        <taxon>Hippoboscoidea</taxon>
        <taxon>Glossinidae</taxon>
        <taxon>Glossina</taxon>
    </lineage>
</organism>
<sequence>MCILITVNATVRATPYSVASERSLFMQAFVVKRLDIETITLRIKDFKAQTLSQYNYKCSLECSVIENTANFHISNQVPKNVVVQLL</sequence>